<dbReference type="EMBL" id="JBGCUC010000029">
    <property type="protein sequence ID" value="MFG6078834.1"/>
    <property type="molecule type" value="Genomic_DNA"/>
</dbReference>
<name>A0ABW7CRI7_9GAMM</name>
<gene>
    <name evidence="1" type="ORF">AB3U87_21100</name>
</gene>
<dbReference type="Proteomes" id="UP001605250">
    <property type="component" value="Unassembled WGS sequence"/>
</dbReference>
<comment type="caution">
    <text evidence="1">The sequence shown here is derived from an EMBL/GenBank/DDBJ whole genome shotgun (WGS) entry which is preliminary data.</text>
</comment>
<evidence type="ECO:0000313" key="1">
    <source>
        <dbReference type="EMBL" id="MFG6078834.1"/>
    </source>
</evidence>
<dbReference type="Gene3D" id="3.90.1570.30">
    <property type="match status" value="1"/>
</dbReference>
<reference evidence="1 2" key="1">
    <citation type="submission" date="2024-07" db="EMBL/GenBank/DDBJ databases">
        <title>Novel bacterial strain Erwinia sp. OPT-41 promoting growth of various crops.</title>
        <authorList>
            <person name="Egorshina A."/>
            <person name="Lukyantsev M.A."/>
            <person name="Golubev S.N."/>
            <person name="Muratova A.Y."/>
            <person name="Bulygina E.A."/>
        </authorList>
    </citation>
    <scope>NUCLEOTIDE SEQUENCE [LARGE SCALE GENOMIC DNA]</scope>
    <source>
        <strain evidence="1 2">OPT-41</strain>
    </source>
</reference>
<proteinExistence type="predicted"/>
<organism evidence="1 2">
    <name type="scientific">Erwinia plantamica</name>
    <dbReference type="NCBI Taxonomy" id="3237104"/>
    <lineage>
        <taxon>Bacteria</taxon>
        <taxon>Pseudomonadati</taxon>
        <taxon>Pseudomonadota</taxon>
        <taxon>Gammaproteobacteria</taxon>
        <taxon>Enterobacterales</taxon>
        <taxon>Erwiniaceae</taxon>
        <taxon>Erwinia</taxon>
    </lineage>
</organism>
<evidence type="ECO:0000313" key="2">
    <source>
        <dbReference type="Proteomes" id="UP001605250"/>
    </source>
</evidence>
<keyword evidence="2" id="KW-1185">Reference proteome</keyword>
<sequence length="305" mass="35108">MFDDFDFNLLSSNEFKEDSVREELVLPIIKSLGYKASGDSRVIRSKTLLHPFVSIGSQPRSISIVPDYVFLSNDRPYWVLDAKAPNEKITKSMHIEQAYSYAIHPEIRAEMYALCNGHEFVLYSIRELYPILRFSLKDIANHWDKLFRILNPDIKANPDLLNYAPDFGIHIRKMGLVKGGLFSAPAINTKFISRLNEQSYTCTSTIPGDIDMAISLDFNKKTFKKLLKILPLEQANKIRQALGQQPFYISFSEDDPDVKFGITSNISDEIYHNAEESYIPFIVKEVFPYNNSIDEWEALTKKQME</sequence>
<protein>
    <submittedName>
        <fullName evidence="1">Type I restriction enzyme HsdR N-terminal domain-containing protein</fullName>
    </submittedName>
</protein>
<dbReference type="RefSeq" id="WP_317456270.1">
    <property type="nucleotide sequence ID" value="NZ_JBGCUC010000029.1"/>
</dbReference>
<accession>A0ABW7CRI7</accession>